<name>A0A5C4XGD7_9HYPH</name>
<dbReference type="Gene3D" id="1.10.1740.10">
    <property type="match status" value="1"/>
</dbReference>
<dbReference type="InterPro" id="IPR007627">
    <property type="entry name" value="RNA_pol_sigma70_r2"/>
</dbReference>
<dbReference type="NCBIfam" id="TIGR02937">
    <property type="entry name" value="sigma70-ECF"/>
    <property type="match status" value="1"/>
</dbReference>
<dbReference type="GO" id="GO:0016987">
    <property type="term" value="F:sigma factor activity"/>
    <property type="evidence" value="ECO:0007669"/>
    <property type="project" value="UniProtKB-KW"/>
</dbReference>
<evidence type="ECO:0000256" key="1">
    <source>
        <dbReference type="ARBA" id="ARBA00010641"/>
    </source>
</evidence>
<dbReference type="InterPro" id="IPR007630">
    <property type="entry name" value="RNA_pol_sigma70_r4"/>
</dbReference>
<dbReference type="Pfam" id="PF04545">
    <property type="entry name" value="Sigma70_r4"/>
    <property type="match status" value="1"/>
</dbReference>
<keyword evidence="9" id="KW-1185">Reference proteome</keyword>
<evidence type="ECO:0000256" key="3">
    <source>
        <dbReference type="ARBA" id="ARBA00023082"/>
    </source>
</evidence>
<dbReference type="PANTHER" id="PTHR43133:SF62">
    <property type="entry name" value="RNA POLYMERASE SIGMA FACTOR SIGZ"/>
    <property type="match status" value="1"/>
</dbReference>
<keyword evidence="4" id="KW-0238">DNA-binding</keyword>
<dbReference type="InterPro" id="IPR014284">
    <property type="entry name" value="RNA_pol_sigma-70_dom"/>
</dbReference>
<dbReference type="SUPFAM" id="SSF88659">
    <property type="entry name" value="Sigma3 and sigma4 domains of RNA polymerase sigma factors"/>
    <property type="match status" value="1"/>
</dbReference>
<dbReference type="InterPro" id="IPR013324">
    <property type="entry name" value="RNA_pol_sigma_r3/r4-like"/>
</dbReference>
<dbReference type="CDD" id="cd06171">
    <property type="entry name" value="Sigma70_r4"/>
    <property type="match status" value="1"/>
</dbReference>
<dbReference type="PANTHER" id="PTHR43133">
    <property type="entry name" value="RNA POLYMERASE ECF-TYPE SIGMA FACTO"/>
    <property type="match status" value="1"/>
</dbReference>
<dbReference type="SUPFAM" id="SSF88946">
    <property type="entry name" value="Sigma2 domain of RNA polymerase sigma factors"/>
    <property type="match status" value="1"/>
</dbReference>
<dbReference type="EMBL" id="VDMN01000004">
    <property type="protein sequence ID" value="TNM62368.1"/>
    <property type="molecule type" value="Genomic_DNA"/>
</dbReference>
<organism evidence="8 9">
    <name type="scientific">Aliirhizobium smilacinae</name>
    <dbReference type="NCBI Taxonomy" id="1395944"/>
    <lineage>
        <taxon>Bacteria</taxon>
        <taxon>Pseudomonadati</taxon>
        <taxon>Pseudomonadota</taxon>
        <taxon>Alphaproteobacteria</taxon>
        <taxon>Hyphomicrobiales</taxon>
        <taxon>Rhizobiaceae</taxon>
        <taxon>Aliirhizobium</taxon>
    </lineage>
</organism>
<comment type="caution">
    <text evidence="8">The sequence shown here is derived from an EMBL/GenBank/DDBJ whole genome shotgun (WGS) entry which is preliminary data.</text>
</comment>
<dbReference type="GO" id="GO:0003677">
    <property type="term" value="F:DNA binding"/>
    <property type="evidence" value="ECO:0007669"/>
    <property type="project" value="UniProtKB-KW"/>
</dbReference>
<evidence type="ECO:0000259" key="7">
    <source>
        <dbReference type="Pfam" id="PF04545"/>
    </source>
</evidence>
<feature type="domain" description="RNA polymerase sigma-70 region 4" evidence="7">
    <location>
        <begin position="170"/>
        <end position="218"/>
    </location>
</feature>
<sequence length="225" mass="25397">MNLSISISLDKCQKRRPSALRLTGHAAHRLGMNKKNSGGLIADDLAKAEMVRLLSIVGRERSVDAFEAIFRFYAPRIRSFMAAKTKDRQAAEELMQETMTAVWNKAGQFDPARGNVSAWIYTIARNVRIDAYRRKRPEFDFNDPAFVADDVAPADQEFQQLQEAQLLRGAMATLPEEQLDVLRRAFFDDASHSTIARDLGVPLGTVKSRIRLAFEKLRSTLEGRL</sequence>
<dbReference type="Proteomes" id="UP000311605">
    <property type="component" value="Unassembled WGS sequence"/>
</dbReference>
<protein>
    <submittedName>
        <fullName evidence="8">Sigma-70 family RNA polymerase sigma factor</fullName>
    </submittedName>
</protein>
<reference evidence="8 9" key="1">
    <citation type="submission" date="2019-06" db="EMBL/GenBank/DDBJ databases">
        <title>The draft genome of Rhizobium smilacinae PTYR-5.</title>
        <authorList>
            <person name="Liu L."/>
            <person name="Li L."/>
            <person name="Zhang X."/>
        </authorList>
    </citation>
    <scope>NUCLEOTIDE SEQUENCE [LARGE SCALE GENOMIC DNA]</scope>
    <source>
        <strain evidence="8 9">PTYR-5</strain>
    </source>
</reference>
<feature type="domain" description="RNA polymerase sigma-70 region 2" evidence="6">
    <location>
        <begin position="70"/>
        <end position="136"/>
    </location>
</feature>
<evidence type="ECO:0000313" key="8">
    <source>
        <dbReference type="EMBL" id="TNM62368.1"/>
    </source>
</evidence>
<dbReference type="Gene3D" id="1.10.10.10">
    <property type="entry name" value="Winged helix-like DNA-binding domain superfamily/Winged helix DNA-binding domain"/>
    <property type="match status" value="1"/>
</dbReference>
<dbReference type="GO" id="GO:0006352">
    <property type="term" value="P:DNA-templated transcription initiation"/>
    <property type="evidence" value="ECO:0007669"/>
    <property type="project" value="InterPro"/>
</dbReference>
<keyword evidence="3" id="KW-0731">Sigma factor</keyword>
<gene>
    <name evidence="8" type="ORF">FHP24_19775</name>
</gene>
<keyword evidence="5" id="KW-0804">Transcription</keyword>
<dbReference type="AlphaFoldDB" id="A0A5C4XGD7"/>
<evidence type="ECO:0000256" key="2">
    <source>
        <dbReference type="ARBA" id="ARBA00023015"/>
    </source>
</evidence>
<dbReference type="InterPro" id="IPR039425">
    <property type="entry name" value="RNA_pol_sigma-70-like"/>
</dbReference>
<dbReference type="OrthoDB" id="9784272at2"/>
<dbReference type="Pfam" id="PF04542">
    <property type="entry name" value="Sigma70_r2"/>
    <property type="match status" value="1"/>
</dbReference>
<evidence type="ECO:0000259" key="6">
    <source>
        <dbReference type="Pfam" id="PF04542"/>
    </source>
</evidence>
<dbReference type="InterPro" id="IPR013325">
    <property type="entry name" value="RNA_pol_sigma_r2"/>
</dbReference>
<evidence type="ECO:0000256" key="4">
    <source>
        <dbReference type="ARBA" id="ARBA00023125"/>
    </source>
</evidence>
<dbReference type="InterPro" id="IPR036388">
    <property type="entry name" value="WH-like_DNA-bd_sf"/>
</dbReference>
<evidence type="ECO:0000256" key="5">
    <source>
        <dbReference type="ARBA" id="ARBA00023163"/>
    </source>
</evidence>
<evidence type="ECO:0000313" key="9">
    <source>
        <dbReference type="Proteomes" id="UP000311605"/>
    </source>
</evidence>
<accession>A0A5C4XGD7</accession>
<proteinExistence type="inferred from homology"/>
<comment type="similarity">
    <text evidence="1">Belongs to the sigma-70 factor family. ECF subfamily.</text>
</comment>
<keyword evidence="2" id="KW-0805">Transcription regulation</keyword>